<dbReference type="EMBL" id="JACKSJ010000051">
    <property type="protein sequence ID" value="MCV7169576.1"/>
    <property type="molecule type" value="Genomic_DNA"/>
</dbReference>
<evidence type="ECO:0000313" key="2">
    <source>
        <dbReference type="EMBL" id="MCV7169576.1"/>
    </source>
</evidence>
<name>A0A9X3BUK6_9MYCO</name>
<protein>
    <recommendedName>
        <fullName evidence="4">Cupin domain-containing protein</fullName>
    </recommendedName>
</protein>
<proteinExistence type="predicted"/>
<reference evidence="2" key="1">
    <citation type="submission" date="2020-07" db="EMBL/GenBank/DDBJ databases">
        <authorList>
            <person name="Pettersson B.M.F."/>
            <person name="Behra P.R.K."/>
            <person name="Ramesh M."/>
            <person name="Das S."/>
            <person name="Dasgupta S."/>
            <person name="Kirsebom L.A."/>
        </authorList>
    </citation>
    <scope>NUCLEOTIDE SEQUENCE</scope>
    <source>
        <strain evidence="2">DSM 44615</strain>
    </source>
</reference>
<sequence>MTPPGTFDVYEQQLDWVPVSELYGFDAAVPSAIGNLGKYLGRPDHPEGPWFYLIKHPPYVRVPRHAHSHAVCHFLLTGSWLVGDDEGELRLPGFFHHEEAGAFWGPMRSGPEGSTFIAVYDGRPDFLLAHGREPGYTDSHADTHVPPDRED</sequence>
<dbReference type="AlphaFoldDB" id="A0A9X3BUK6"/>
<evidence type="ECO:0000313" key="3">
    <source>
        <dbReference type="Proteomes" id="UP001140293"/>
    </source>
</evidence>
<accession>A0A9X3BUK6</accession>
<dbReference type="Proteomes" id="UP001140293">
    <property type="component" value="Unassembled WGS sequence"/>
</dbReference>
<comment type="caution">
    <text evidence="2">The sequence shown here is derived from an EMBL/GenBank/DDBJ whole genome shotgun (WGS) entry which is preliminary data.</text>
</comment>
<gene>
    <name evidence="2" type="ORF">H7I41_06535</name>
</gene>
<dbReference type="Gene3D" id="2.60.120.10">
    <property type="entry name" value="Jelly Rolls"/>
    <property type="match status" value="1"/>
</dbReference>
<dbReference type="InterPro" id="IPR014710">
    <property type="entry name" value="RmlC-like_jellyroll"/>
</dbReference>
<dbReference type="InterPro" id="IPR011051">
    <property type="entry name" value="RmlC_Cupin_sf"/>
</dbReference>
<keyword evidence="3" id="KW-1185">Reference proteome</keyword>
<evidence type="ECO:0000256" key="1">
    <source>
        <dbReference type="SAM" id="MobiDB-lite"/>
    </source>
</evidence>
<dbReference type="RefSeq" id="WP_264011772.1">
    <property type="nucleotide sequence ID" value="NZ_JACKSJ010000051.1"/>
</dbReference>
<reference evidence="2" key="2">
    <citation type="journal article" date="2022" name="BMC Genomics">
        <title>Comparative genome analysis of mycobacteria focusing on tRNA and non-coding RNA.</title>
        <authorList>
            <person name="Behra P.R.K."/>
            <person name="Pettersson B.M.F."/>
            <person name="Ramesh M."/>
            <person name="Das S."/>
            <person name="Dasgupta S."/>
            <person name="Kirsebom L.A."/>
        </authorList>
    </citation>
    <scope>NUCLEOTIDE SEQUENCE</scope>
    <source>
        <strain evidence="2">DSM 44615</strain>
    </source>
</reference>
<organism evidence="2 3">
    <name type="scientific">[Mycobacterium] manitobense</name>
    <dbReference type="NCBI Taxonomy" id="190147"/>
    <lineage>
        <taxon>Bacteria</taxon>
        <taxon>Bacillati</taxon>
        <taxon>Actinomycetota</taxon>
        <taxon>Actinomycetes</taxon>
        <taxon>Mycobacteriales</taxon>
        <taxon>Mycobacteriaceae</taxon>
        <taxon>Mycolicibacterium</taxon>
    </lineage>
</organism>
<feature type="region of interest" description="Disordered" evidence="1">
    <location>
        <begin position="131"/>
        <end position="151"/>
    </location>
</feature>
<evidence type="ECO:0008006" key="4">
    <source>
        <dbReference type="Google" id="ProtNLM"/>
    </source>
</evidence>
<dbReference type="SUPFAM" id="SSF51182">
    <property type="entry name" value="RmlC-like cupins"/>
    <property type="match status" value="1"/>
</dbReference>